<comment type="domain">
    <text evidence="6">A pair of annexin repeats may form one binding site for calcium and phospholipid.</text>
</comment>
<dbReference type="Pfam" id="PF00191">
    <property type="entry name" value="Annexin"/>
    <property type="match status" value="4"/>
</dbReference>
<dbReference type="GeneID" id="115880009"/>
<dbReference type="FunFam" id="1.10.220.10:FF:000004">
    <property type="entry name" value="Annexin"/>
    <property type="match status" value="1"/>
</dbReference>
<evidence type="ECO:0000256" key="2">
    <source>
        <dbReference type="ARBA" id="ARBA00022737"/>
    </source>
</evidence>
<dbReference type="SUPFAM" id="SSF47874">
    <property type="entry name" value="Annexin"/>
    <property type="match status" value="1"/>
</dbReference>
<evidence type="ECO:0000256" key="1">
    <source>
        <dbReference type="ARBA" id="ARBA00007831"/>
    </source>
</evidence>
<keyword evidence="7" id="KW-1185">Reference proteome</keyword>
<dbReference type="FunFam" id="1.10.220.10:FF:000001">
    <property type="entry name" value="Annexin"/>
    <property type="match status" value="1"/>
</dbReference>
<evidence type="ECO:0000256" key="3">
    <source>
        <dbReference type="ARBA" id="ARBA00022837"/>
    </source>
</evidence>
<keyword evidence="2 6" id="KW-0677">Repeat</keyword>
<dbReference type="Proteomes" id="UP000504635">
    <property type="component" value="Unplaced"/>
</dbReference>
<dbReference type="FunFam" id="1.10.220.10:FF:000003">
    <property type="entry name" value="Annexin"/>
    <property type="match status" value="1"/>
</dbReference>
<dbReference type="GO" id="GO:0012506">
    <property type="term" value="C:vesicle membrane"/>
    <property type="evidence" value="ECO:0007669"/>
    <property type="project" value="TreeGrafter"/>
</dbReference>
<evidence type="ECO:0000313" key="8">
    <source>
        <dbReference type="RefSeq" id="XP_030752975.1"/>
    </source>
</evidence>
<organism evidence="7 8">
    <name type="scientific">Sitophilus oryzae</name>
    <name type="common">Rice weevil</name>
    <name type="synonym">Curculio oryzae</name>
    <dbReference type="NCBI Taxonomy" id="7048"/>
    <lineage>
        <taxon>Eukaryota</taxon>
        <taxon>Metazoa</taxon>
        <taxon>Ecdysozoa</taxon>
        <taxon>Arthropoda</taxon>
        <taxon>Hexapoda</taxon>
        <taxon>Insecta</taxon>
        <taxon>Pterygota</taxon>
        <taxon>Neoptera</taxon>
        <taxon>Endopterygota</taxon>
        <taxon>Coleoptera</taxon>
        <taxon>Polyphaga</taxon>
        <taxon>Cucujiformia</taxon>
        <taxon>Curculionidae</taxon>
        <taxon>Dryophthorinae</taxon>
        <taxon>Sitophilus</taxon>
    </lineage>
</organism>
<gene>
    <name evidence="8" type="primary">LOC115880009</name>
</gene>
<dbReference type="PROSITE" id="PS00223">
    <property type="entry name" value="ANNEXIN_1"/>
    <property type="match status" value="2"/>
</dbReference>
<dbReference type="PANTHER" id="PTHR10502">
    <property type="entry name" value="ANNEXIN"/>
    <property type="match status" value="1"/>
</dbReference>
<dbReference type="PRINTS" id="PR00196">
    <property type="entry name" value="ANNEXIN"/>
</dbReference>
<comment type="similarity">
    <text evidence="1 6">Belongs to the annexin family.</text>
</comment>
<dbReference type="InterPro" id="IPR018252">
    <property type="entry name" value="Annexin_repeat_CS"/>
</dbReference>
<dbReference type="SMART" id="SM00335">
    <property type="entry name" value="ANX"/>
    <property type="match status" value="4"/>
</dbReference>
<dbReference type="GO" id="GO:0005634">
    <property type="term" value="C:nucleus"/>
    <property type="evidence" value="ECO:0007669"/>
    <property type="project" value="TreeGrafter"/>
</dbReference>
<evidence type="ECO:0000256" key="6">
    <source>
        <dbReference type="RuleBase" id="RU003540"/>
    </source>
</evidence>
<dbReference type="Gene3D" id="1.10.220.10">
    <property type="entry name" value="Annexin"/>
    <property type="match status" value="4"/>
</dbReference>
<name>A0A6J2XQ38_SITOR</name>
<dbReference type="GO" id="GO:0005544">
    <property type="term" value="F:calcium-dependent phospholipid binding"/>
    <property type="evidence" value="ECO:0007669"/>
    <property type="project" value="UniProtKB-KW"/>
</dbReference>
<dbReference type="OrthoDB" id="37886at2759"/>
<sequence length="316" mass="35358">MGRSPTVFPAEDFDEESDAKALKQAFKGFGTDEDTVIEILAKRTNDQRRKIAATFKTMYGKDLIRELKSELRGNFEDVIIALTTDPIEFQAKELHHAISGLGTDESTIVEIIGIHNNEDIINIANAYEGLYQTSLEADIKGDTSGHLKRLFVSLANGHRDESDDVDEDAARKDAQELLQAGELLFAGTDESVFNMVLCQRNRPQLRRIFHEYEEITGHSIEQAIENEFSGTIKDSMLQLVGCIRDPVDFLATRLHDAMAGIGTDDRTLIRIVVGRSEVDLGEIKEVYNTKYNKSLAERIEQDTSGDYKKTLVTIVG</sequence>
<dbReference type="InterPro" id="IPR001464">
    <property type="entry name" value="Annexin"/>
</dbReference>
<evidence type="ECO:0000313" key="7">
    <source>
        <dbReference type="Proteomes" id="UP000504635"/>
    </source>
</evidence>
<evidence type="ECO:0000256" key="5">
    <source>
        <dbReference type="ARBA" id="ARBA00023302"/>
    </source>
</evidence>
<dbReference type="InParanoid" id="A0A6J2XQ38"/>
<dbReference type="FunFam" id="1.10.220.10:FF:000002">
    <property type="entry name" value="Annexin"/>
    <property type="match status" value="1"/>
</dbReference>
<dbReference type="InterPro" id="IPR018502">
    <property type="entry name" value="Annexin_repeat"/>
</dbReference>
<keyword evidence="4 6" id="KW-0041">Annexin</keyword>
<dbReference type="RefSeq" id="XP_030752975.1">
    <property type="nucleotide sequence ID" value="XM_030897115.1"/>
</dbReference>
<dbReference type="PROSITE" id="PS51897">
    <property type="entry name" value="ANNEXIN_2"/>
    <property type="match status" value="4"/>
</dbReference>
<accession>A0A6J2XQ38</accession>
<dbReference type="GO" id="GO:0001786">
    <property type="term" value="F:phosphatidylserine binding"/>
    <property type="evidence" value="ECO:0007669"/>
    <property type="project" value="TreeGrafter"/>
</dbReference>
<dbReference type="GO" id="GO:0005886">
    <property type="term" value="C:plasma membrane"/>
    <property type="evidence" value="ECO:0007669"/>
    <property type="project" value="TreeGrafter"/>
</dbReference>
<evidence type="ECO:0000256" key="4">
    <source>
        <dbReference type="ARBA" id="ARBA00023216"/>
    </source>
</evidence>
<dbReference type="PANTHER" id="PTHR10502:SF233">
    <property type="entry name" value="ANNEXIN B9"/>
    <property type="match status" value="1"/>
</dbReference>
<reference evidence="8" key="1">
    <citation type="submission" date="2025-08" db="UniProtKB">
        <authorList>
            <consortium name="RefSeq"/>
        </authorList>
    </citation>
    <scope>IDENTIFICATION</scope>
    <source>
        <tissue evidence="8">Gonads</tissue>
    </source>
</reference>
<dbReference type="GO" id="GO:0005509">
    <property type="term" value="F:calcium ion binding"/>
    <property type="evidence" value="ECO:0007669"/>
    <property type="project" value="InterPro"/>
</dbReference>
<proteinExistence type="inferred from homology"/>
<dbReference type="GO" id="GO:0005737">
    <property type="term" value="C:cytoplasm"/>
    <property type="evidence" value="ECO:0007669"/>
    <property type="project" value="TreeGrafter"/>
</dbReference>
<dbReference type="GO" id="GO:0032509">
    <property type="term" value="P:endosome transport via multivesicular body sorting pathway"/>
    <property type="evidence" value="ECO:0007669"/>
    <property type="project" value="TreeGrafter"/>
</dbReference>
<protein>
    <recommendedName>
        <fullName evidence="6">Annexin</fullName>
    </recommendedName>
</protein>
<keyword evidence="3 6" id="KW-0106">Calcium</keyword>
<dbReference type="AlphaFoldDB" id="A0A6J2XQ38"/>
<dbReference type="KEGG" id="soy:115880009"/>
<keyword evidence="5 6" id="KW-0111">Calcium/phospholipid-binding</keyword>
<dbReference type="InterPro" id="IPR037104">
    <property type="entry name" value="Annexin_sf"/>
</dbReference>